<dbReference type="PANTHER" id="PTHR24419:SF18">
    <property type="entry name" value="SERINE_THREONINE-PROTEIN KINASE HASPIN"/>
    <property type="match status" value="1"/>
</dbReference>
<keyword evidence="2" id="KW-0175">Coiled coil</keyword>
<dbReference type="SUPFAM" id="SSF56112">
    <property type="entry name" value="Protein kinase-like (PK-like)"/>
    <property type="match status" value="1"/>
</dbReference>
<dbReference type="WBParaSite" id="PDA_v2.g7312.t1">
    <property type="protein sequence ID" value="PDA_v2.g7312.t1"/>
    <property type="gene ID" value="PDA_v2.g7312"/>
</dbReference>
<feature type="coiled-coil region" evidence="2">
    <location>
        <begin position="163"/>
        <end position="190"/>
    </location>
</feature>
<evidence type="ECO:0000313" key="5">
    <source>
        <dbReference type="WBParaSite" id="PDA_v2.g7312.t1"/>
    </source>
</evidence>
<evidence type="ECO:0000259" key="3">
    <source>
        <dbReference type="PROSITE" id="PS50011"/>
    </source>
</evidence>
<dbReference type="GO" id="GO:0035556">
    <property type="term" value="P:intracellular signal transduction"/>
    <property type="evidence" value="ECO:0007669"/>
    <property type="project" value="TreeGrafter"/>
</dbReference>
<dbReference type="Gene3D" id="1.10.510.10">
    <property type="entry name" value="Transferase(Phosphotransferase) domain 1"/>
    <property type="match status" value="1"/>
</dbReference>
<organism evidence="4 5">
    <name type="scientific">Panagrolaimus davidi</name>
    <dbReference type="NCBI Taxonomy" id="227884"/>
    <lineage>
        <taxon>Eukaryota</taxon>
        <taxon>Metazoa</taxon>
        <taxon>Ecdysozoa</taxon>
        <taxon>Nematoda</taxon>
        <taxon>Chromadorea</taxon>
        <taxon>Rhabditida</taxon>
        <taxon>Tylenchina</taxon>
        <taxon>Panagrolaimomorpha</taxon>
        <taxon>Panagrolaimoidea</taxon>
        <taxon>Panagrolaimidae</taxon>
        <taxon>Panagrolaimus</taxon>
    </lineage>
</organism>
<evidence type="ECO:0000256" key="2">
    <source>
        <dbReference type="SAM" id="Coils"/>
    </source>
</evidence>
<dbReference type="InterPro" id="IPR011009">
    <property type="entry name" value="Kinase-like_dom_sf"/>
</dbReference>
<sequence>MCYYYCTDDTARCVGCLKYIKYDKVRKIFLTNPAEGHGPVVTKEGKCKFGSNEIKEKQFQILFLVQCEGKGIANLEMFKANFKACYEPIFGKMTAKVRDSMRRRIERALVEKVANNPLNEIDNIFRFETLFPGEAVVAEEPTVPAENVEVTENDAIPQNNDPIDEGENDLERAESEADEIEQSMIDLSLRDFDTPNTPPPTSTLPPQPQEGFTTPRQNYIKSKRRHQIDSVVGRFQNAKDNLEKLAGHPMSKKDFLENKMVKKIGKEIGSGAYGKVYEALMNDGQKVALKVIILTKQECFESASFEIDMMKRLKALRPFPQSSKDREENEYLKAVFMIEMGGQQLEEYLINTPEEFLSIFSQVCSFMATGEKMLELEHRDAHVSNILVEKTAKEGSQIVLNSKKYFVKNKNILVKLIDFGQSRIRDGKV</sequence>
<dbReference type="Pfam" id="PF12330">
    <property type="entry name" value="Haspin_kinase"/>
    <property type="match status" value="1"/>
</dbReference>
<dbReference type="Gene3D" id="3.30.200.20">
    <property type="entry name" value="Phosphorylase Kinase, domain 1"/>
    <property type="match status" value="1"/>
</dbReference>
<reference evidence="5" key="1">
    <citation type="submission" date="2022-11" db="UniProtKB">
        <authorList>
            <consortium name="WormBaseParasite"/>
        </authorList>
    </citation>
    <scope>IDENTIFICATION</scope>
</reference>
<dbReference type="InterPro" id="IPR017441">
    <property type="entry name" value="Protein_kinase_ATP_BS"/>
</dbReference>
<dbReference type="PROSITE" id="PS50011">
    <property type="entry name" value="PROTEIN_KINASE_DOM"/>
    <property type="match status" value="1"/>
</dbReference>
<dbReference type="PANTHER" id="PTHR24419">
    <property type="entry name" value="INTERLEUKIN-1 RECEPTOR-ASSOCIATED KINASE"/>
    <property type="match status" value="1"/>
</dbReference>
<keyword evidence="4" id="KW-1185">Reference proteome</keyword>
<dbReference type="GO" id="GO:0005634">
    <property type="term" value="C:nucleus"/>
    <property type="evidence" value="ECO:0007669"/>
    <property type="project" value="TreeGrafter"/>
</dbReference>
<dbReference type="AlphaFoldDB" id="A0A914QUD5"/>
<dbReference type="GO" id="GO:0005737">
    <property type="term" value="C:cytoplasm"/>
    <property type="evidence" value="ECO:0007669"/>
    <property type="project" value="TreeGrafter"/>
</dbReference>
<dbReference type="GO" id="GO:0072354">
    <property type="term" value="F:histone H3T3 kinase activity"/>
    <property type="evidence" value="ECO:0007669"/>
    <property type="project" value="TreeGrafter"/>
</dbReference>
<keyword evidence="1" id="KW-0547">Nucleotide-binding</keyword>
<dbReference type="GO" id="GO:0000278">
    <property type="term" value="P:mitotic cell cycle"/>
    <property type="evidence" value="ECO:0007669"/>
    <property type="project" value="TreeGrafter"/>
</dbReference>
<accession>A0A914QUD5</accession>
<feature type="domain" description="Protein kinase" evidence="3">
    <location>
        <begin position="262"/>
        <end position="429"/>
    </location>
</feature>
<dbReference type="Proteomes" id="UP000887578">
    <property type="component" value="Unplaced"/>
</dbReference>
<name>A0A914QUD5_9BILA</name>
<protein>
    <submittedName>
        <fullName evidence="5">Protein kinase domain-containing protein</fullName>
    </submittedName>
</protein>
<keyword evidence="1" id="KW-0067">ATP-binding</keyword>
<evidence type="ECO:0000313" key="4">
    <source>
        <dbReference type="Proteomes" id="UP000887578"/>
    </source>
</evidence>
<dbReference type="InterPro" id="IPR000719">
    <property type="entry name" value="Prot_kinase_dom"/>
</dbReference>
<feature type="binding site" evidence="1">
    <location>
        <position position="290"/>
    </location>
    <ligand>
        <name>ATP</name>
        <dbReference type="ChEBI" id="CHEBI:30616"/>
    </ligand>
</feature>
<proteinExistence type="predicted"/>
<dbReference type="PROSITE" id="PS00107">
    <property type="entry name" value="PROTEIN_KINASE_ATP"/>
    <property type="match status" value="1"/>
</dbReference>
<dbReference type="GO" id="GO:0005524">
    <property type="term" value="F:ATP binding"/>
    <property type="evidence" value="ECO:0007669"/>
    <property type="project" value="UniProtKB-UniRule"/>
</dbReference>
<evidence type="ECO:0000256" key="1">
    <source>
        <dbReference type="PROSITE-ProRule" id="PRU10141"/>
    </source>
</evidence>